<name>A0A7C3ZP26_9CYAN</name>
<dbReference type="GO" id="GO:0000156">
    <property type="term" value="F:phosphorelay response regulator activity"/>
    <property type="evidence" value="ECO:0007669"/>
    <property type="project" value="TreeGrafter"/>
</dbReference>
<sequence length="225" mass="25442">MRILLVEDDDRIAEALAEALTDKHYIVDIATDGQAGLNFAASFSYDLIILDVMLPGINGINLCQQWRQAGNRTPILMLTARDTSSDKVLGLDAGADDYVVKPFDLPELLARVRALLRRGDAVLPPVLEWERLRLNPNTCQVEYNGNLIHLTPKEYSLLELFLRRGSRILTRSQILDNLWSFEDPPGEETIKVHLRSLRLKLKTAGARDNFIETVYGLGYRLNQNL</sequence>
<reference evidence="10" key="1">
    <citation type="journal article" date="2020" name="mSystems">
        <title>Genome- and Community-Level Interaction Insights into Carbon Utilization and Element Cycling Functions of Hydrothermarchaeota in Hydrothermal Sediment.</title>
        <authorList>
            <person name="Zhou Z."/>
            <person name="Liu Y."/>
            <person name="Xu W."/>
            <person name="Pan J."/>
            <person name="Luo Z.H."/>
            <person name="Li M."/>
        </authorList>
    </citation>
    <scope>NUCLEOTIDE SEQUENCE [LARGE SCALE GENOMIC DNA]</scope>
    <source>
        <strain evidence="10">SpSt-374</strain>
    </source>
</reference>
<dbReference type="PROSITE" id="PS51755">
    <property type="entry name" value="OMPR_PHOB"/>
    <property type="match status" value="1"/>
</dbReference>
<feature type="domain" description="OmpR/PhoB-type" evidence="9">
    <location>
        <begin position="124"/>
        <end position="223"/>
    </location>
</feature>
<dbReference type="GO" id="GO:0006355">
    <property type="term" value="P:regulation of DNA-templated transcription"/>
    <property type="evidence" value="ECO:0007669"/>
    <property type="project" value="InterPro"/>
</dbReference>
<evidence type="ECO:0000256" key="5">
    <source>
        <dbReference type="ARBA" id="ARBA00023163"/>
    </source>
</evidence>
<dbReference type="GO" id="GO:0000976">
    <property type="term" value="F:transcription cis-regulatory region binding"/>
    <property type="evidence" value="ECO:0007669"/>
    <property type="project" value="TreeGrafter"/>
</dbReference>
<feature type="modified residue" description="4-aspartylphosphate" evidence="6">
    <location>
        <position position="51"/>
    </location>
</feature>
<evidence type="ECO:0000259" key="8">
    <source>
        <dbReference type="PROSITE" id="PS50110"/>
    </source>
</evidence>
<comment type="caution">
    <text evidence="10">The sequence shown here is derived from an EMBL/GenBank/DDBJ whole genome shotgun (WGS) entry which is preliminary data.</text>
</comment>
<dbReference type="InterPro" id="IPR001867">
    <property type="entry name" value="OmpR/PhoB-type_DNA-bd"/>
</dbReference>
<evidence type="ECO:0000256" key="4">
    <source>
        <dbReference type="ARBA" id="ARBA00023125"/>
    </source>
</evidence>
<evidence type="ECO:0000256" key="7">
    <source>
        <dbReference type="PROSITE-ProRule" id="PRU01091"/>
    </source>
</evidence>
<keyword evidence="1 6" id="KW-0597">Phosphoprotein</keyword>
<gene>
    <name evidence="10" type="ORF">ENR15_18215</name>
</gene>
<dbReference type="InterPro" id="IPR011006">
    <property type="entry name" value="CheY-like_superfamily"/>
</dbReference>
<accession>A0A7C3ZP26</accession>
<protein>
    <submittedName>
        <fullName evidence="10">Response regulator transcription factor</fullName>
    </submittedName>
</protein>
<dbReference type="InterPro" id="IPR036388">
    <property type="entry name" value="WH-like_DNA-bd_sf"/>
</dbReference>
<evidence type="ECO:0000313" key="10">
    <source>
        <dbReference type="EMBL" id="HGG02521.1"/>
    </source>
</evidence>
<keyword evidence="4 7" id="KW-0238">DNA-binding</keyword>
<keyword evidence="2" id="KW-0902">Two-component regulatory system</keyword>
<dbReference type="SMART" id="SM00448">
    <property type="entry name" value="REC"/>
    <property type="match status" value="1"/>
</dbReference>
<evidence type="ECO:0000256" key="2">
    <source>
        <dbReference type="ARBA" id="ARBA00023012"/>
    </source>
</evidence>
<feature type="domain" description="Response regulatory" evidence="8">
    <location>
        <begin position="2"/>
        <end position="116"/>
    </location>
</feature>
<dbReference type="InterPro" id="IPR039420">
    <property type="entry name" value="WalR-like"/>
</dbReference>
<dbReference type="PANTHER" id="PTHR48111">
    <property type="entry name" value="REGULATOR OF RPOS"/>
    <property type="match status" value="1"/>
</dbReference>
<dbReference type="Gene3D" id="3.40.50.2300">
    <property type="match status" value="1"/>
</dbReference>
<feature type="DNA-binding region" description="OmpR/PhoB-type" evidence="7">
    <location>
        <begin position="124"/>
        <end position="223"/>
    </location>
</feature>
<organism evidence="10">
    <name type="scientific">Planktothricoides sp. SpSt-374</name>
    <dbReference type="NCBI Taxonomy" id="2282167"/>
    <lineage>
        <taxon>Bacteria</taxon>
        <taxon>Bacillati</taxon>
        <taxon>Cyanobacteriota</taxon>
        <taxon>Cyanophyceae</taxon>
        <taxon>Oscillatoriophycideae</taxon>
        <taxon>Oscillatoriales</taxon>
        <taxon>Oscillatoriaceae</taxon>
        <taxon>Planktothricoides</taxon>
    </lineage>
</organism>
<dbReference type="EMBL" id="DSPX01000190">
    <property type="protein sequence ID" value="HGG02521.1"/>
    <property type="molecule type" value="Genomic_DNA"/>
</dbReference>
<keyword evidence="5" id="KW-0804">Transcription</keyword>
<dbReference type="Gene3D" id="6.10.250.690">
    <property type="match status" value="1"/>
</dbReference>
<dbReference type="FunFam" id="3.40.50.2300:FF:000002">
    <property type="entry name" value="DNA-binding response regulator PhoP"/>
    <property type="match status" value="1"/>
</dbReference>
<proteinExistence type="predicted"/>
<evidence type="ECO:0000256" key="6">
    <source>
        <dbReference type="PROSITE-ProRule" id="PRU00169"/>
    </source>
</evidence>
<dbReference type="InterPro" id="IPR001789">
    <property type="entry name" value="Sig_transdc_resp-reg_receiver"/>
</dbReference>
<dbReference type="AlphaFoldDB" id="A0A7C3ZP26"/>
<evidence type="ECO:0000256" key="1">
    <source>
        <dbReference type="ARBA" id="ARBA00022553"/>
    </source>
</evidence>
<dbReference type="SMART" id="SM00862">
    <property type="entry name" value="Trans_reg_C"/>
    <property type="match status" value="1"/>
</dbReference>
<dbReference type="PROSITE" id="PS50110">
    <property type="entry name" value="RESPONSE_REGULATORY"/>
    <property type="match status" value="1"/>
</dbReference>
<dbReference type="GO" id="GO:0005829">
    <property type="term" value="C:cytosol"/>
    <property type="evidence" value="ECO:0007669"/>
    <property type="project" value="TreeGrafter"/>
</dbReference>
<dbReference type="Gene3D" id="1.10.10.10">
    <property type="entry name" value="Winged helix-like DNA-binding domain superfamily/Winged helix DNA-binding domain"/>
    <property type="match status" value="1"/>
</dbReference>
<dbReference type="SUPFAM" id="SSF52172">
    <property type="entry name" value="CheY-like"/>
    <property type="match status" value="1"/>
</dbReference>
<dbReference type="Pfam" id="PF00072">
    <property type="entry name" value="Response_reg"/>
    <property type="match status" value="1"/>
</dbReference>
<keyword evidence="3" id="KW-0805">Transcription regulation</keyword>
<dbReference type="Pfam" id="PF00486">
    <property type="entry name" value="Trans_reg_C"/>
    <property type="match status" value="1"/>
</dbReference>
<dbReference type="PANTHER" id="PTHR48111:SF15">
    <property type="entry name" value="OMPR SUBFAMILY"/>
    <property type="match status" value="1"/>
</dbReference>
<dbReference type="CDD" id="cd19935">
    <property type="entry name" value="REC_OmpR_CusR-like"/>
    <property type="match status" value="1"/>
</dbReference>
<dbReference type="CDD" id="cd00383">
    <property type="entry name" value="trans_reg_C"/>
    <property type="match status" value="1"/>
</dbReference>
<evidence type="ECO:0000256" key="3">
    <source>
        <dbReference type="ARBA" id="ARBA00023015"/>
    </source>
</evidence>
<dbReference type="GO" id="GO:0032993">
    <property type="term" value="C:protein-DNA complex"/>
    <property type="evidence" value="ECO:0007669"/>
    <property type="project" value="TreeGrafter"/>
</dbReference>
<evidence type="ECO:0000259" key="9">
    <source>
        <dbReference type="PROSITE" id="PS51755"/>
    </source>
</evidence>